<dbReference type="InterPro" id="IPR019775">
    <property type="entry name" value="WD40_repeat_CS"/>
</dbReference>
<evidence type="ECO:0008006" key="7">
    <source>
        <dbReference type="Google" id="ProtNLM"/>
    </source>
</evidence>
<dbReference type="InterPro" id="IPR015943">
    <property type="entry name" value="WD40/YVTN_repeat-like_dom_sf"/>
</dbReference>
<evidence type="ECO:0000256" key="1">
    <source>
        <dbReference type="ARBA" id="ARBA00022574"/>
    </source>
</evidence>
<dbReference type="Gene3D" id="2.130.10.10">
    <property type="entry name" value="YVTN repeat-like/Quinoprotein amine dehydrogenase"/>
    <property type="match status" value="1"/>
</dbReference>
<dbReference type="Proteomes" id="UP001162483">
    <property type="component" value="Unassembled WGS sequence"/>
</dbReference>
<dbReference type="PROSITE" id="PS50294">
    <property type="entry name" value="WD_REPEATS_REGION"/>
    <property type="match status" value="1"/>
</dbReference>
<feature type="region of interest" description="Disordered" evidence="4">
    <location>
        <begin position="1"/>
        <end position="22"/>
    </location>
</feature>
<evidence type="ECO:0000256" key="2">
    <source>
        <dbReference type="ARBA" id="ARBA00022737"/>
    </source>
</evidence>
<keyword evidence="1 3" id="KW-0853">WD repeat</keyword>
<keyword evidence="2" id="KW-0677">Repeat</keyword>
<organism evidence="5 6">
    <name type="scientific">Staurois parvus</name>
    <dbReference type="NCBI Taxonomy" id="386267"/>
    <lineage>
        <taxon>Eukaryota</taxon>
        <taxon>Metazoa</taxon>
        <taxon>Chordata</taxon>
        <taxon>Craniata</taxon>
        <taxon>Vertebrata</taxon>
        <taxon>Euteleostomi</taxon>
        <taxon>Amphibia</taxon>
        <taxon>Batrachia</taxon>
        <taxon>Anura</taxon>
        <taxon>Neobatrachia</taxon>
        <taxon>Ranoidea</taxon>
        <taxon>Ranidae</taxon>
        <taxon>Staurois</taxon>
    </lineage>
</organism>
<evidence type="ECO:0000256" key="3">
    <source>
        <dbReference type="PROSITE-ProRule" id="PRU00221"/>
    </source>
</evidence>
<dbReference type="SMART" id="SM00320">
    <property type="entry name" value="WD40"/>
    <property type="match status" value="7"/>
</dbReference>
<evidence type="ECO:0000313" key="6">
    <source>
        <dbReference type="Proteomes" id="UP001162483"/>
    </source>
</evidence>
<evidence type="ECO:0000313" key="5">
    <source>
        <dbReference type="EMBL" id="CAI9612842.1"/>
    </source>
</evidence>
<comment type="caution">
    <text evidence="5">The sequence shown here is derived from an EMBL/GenBank/DDBJ whole genome shotgun (WGS) entry which is preliminary data.</text>
</comment>
<dbReference type="PANTHER" id="PTHR17605">
    <property type="entry name" value="RIBOSOME BIOGENESIS PROTEIN BOP1 BLOCK OF PROLIFERATION 1 PROTEIN"/>
    <property type="match status" value="1"/>
</dbReference>
<gene>
    <name evidence="5" type="ORF">SPARVUS_LOCUS14782494</name>
</gene>
<dbReference type="EMBL" id="CATNWA010019371">
    <property type="protein sequence ID" value="CAI9612842.1"/>
    <property type="molecule type" value="Genomic_DNA"/>
</dbReference>
<dbReference type="InterPro" id="IPR001680">
    <property type="entry name" value="WD40_rpt"/>
</dbReference>
<protein>
    <recommendedName>
        <fullName evidence="7">Ribosome biogenesis protein BOP1-like protein</fullName>
    </recommendedName>
</protein>
<accession>A0ABN9GVJ1</accession>
<dbReference type="SUPFAM" id="SSF50978">
    <property type="entry name" value="WD40 repeat-like"/>
    <property type="match status" value="1"/>
</dbReference>
<evidence type="ECO:0000256" key="4">
    <source>
        <dbReference type="SAM" id="MobiDB-lite"/>
    </source>
</evidence>
<feature type="repeat" description="WD" evidence="3">
    <location>
        <begin position="31"/>
        <end position="72"/>
    </location>
</feature>
<dbReference type="PROSITE" id="PS00678">
    <property type="entry name" value="WD_REPEATS_1"/>
    <property type="match status" value="1"/>
</dbReference>
<name>A0ABN9GVJ1_9NEOB</name>
<dbReference type="PROSITE" id="PS50082">
    <property type="entry name" value="WD_REPEATS_2"/>
    <property type="match status" value="1"/>
</dbReference>
<keyword evidence="6" id="KW-1185">Reference proteome</keyword>
<reference evidence="5" key="1">
    <citation type="submission" date="2023-05" db="EMBL/GenBank/DDBJ databases">
        <authorList>
            <person name="Stuckert A."/>
        </authorList>
    </citation>
    <scope>NUCLEOTIDE SEQUENCE</scope>
</reference>
<sequence length="368" mass="41541">MRVNVDPEDLIPKLPRPRDLQPFPTTQSMVYRGHTDLVRCIGVSPSGQWIVSGSDDCTLRFWEVSTGRCMKTIRLDGAIKSVSWNPNATLILVAACVERSVIIVNPGLGDRLLCNSTDQHVGAHQPPEEEKPQPVKWEAVEGAQYEEGVRLRIQHEKAVKQVTWHGRGDYFAVVIPDNGNSQVLIHQLSRRRSQNPFRKNKGQVQRVLFHPARPFFFVATQRCVRVYNLLKQELAKKLMANCKWVSSIAVHPAGDNLICGSYDSKLAWFDMDLSTKPYKVLRHHKKALRSVAFHRQYPLFASGSDDGSVIVCHGMVYNDLLQNPLIVPVKVLRGHEITRDLGVLDVVFHPTQPWVFSSGADATIRLFT</sequence>
<dbReference type="InterPro" id="IPR028598">
    <property type="entry name" value="BOP1/Erb1"/>
</dbReference>
<dbReference type="InterPro" id="IPR036322">
    <property type="entry name" value="WD40_repeat_dom_sf"/>
</dbReference>
<dbReference type="Pfam" id="PF00400">
    <property type="entry name" value="WD40"/>
    <property type="match status" value="4"/>
</dbReference>
<proteinExistence type="predicted"/>
<dbReference type="PANTHER" id="PTHR17605:SF0">
    <property type="entry name" value="RIBOSOME BIOGENESIS PROTEIN BOP1"/>
    <property type="match status" value="1"/>
</dbReference>